<organism evidence="1 2">
    <name type="scientific">Cryptosporangium minutisporangium</name>
    <dbReference type="NCBI Taxonomy" id="113569"/>
    <lineage>
        <taxon>Bacteria</taxon>
        <taxon>Bacillati</taxon>
        <taxon>Actinomycetota</taxon>
        <taxon>Actinomycetes</taxon>
        <taxon>Cryptosporangiales</taxon>
        <taxon>Cryptosporangiaceae</taxon>
        <taxon>Cryptosporangium</taxon>
    </lineage>
</organism>
<dbReference type="InterPro" id="IPR056510">
    <property type="entry name" value="WapI"/>
</dbReference>
<evidence type="ECO:0000313" key="1">
    <source>
        <dbReference type="EMBL" id="GAA3396647.1"/>
    </source>
</evidence>
<dbReference type="Pfam" id="PF24716">
    <property type="entry name" value="WapI"/>
    <property type="match status" value="1"/>
</dbReference>
<gene>
    <name evidence="1" type="ORF">GCM10020369_74120</name>
</gene>
<evidence type="ECO:0000313" key="2">
    <source>
        <dbReference type="Proteomes" id="UP001501676"/>
    </source>
</evidence>
<accession>A0ABP6TBQ0</accession>
<sequence length="160" mass="17904">MRLISDDGAVVELRVTGYQIPDLAGPHDPAGDARWDANWLTVLGRVTTSNGRGWEFSDPCLMVEEAHALSGWLRTAAVGRFPGYRRREGSALTFLEPNLEFALRSRTADRAVLRVRFSYESAPEPTLRGRPVAVLVRMRPDALLRAGGEWSEEIARFPQR</sequence>
<dbReference type="EMBL" id="BAAAYN010000058">
    <property type="protein sequence ID" value="GAA3396647.1"/>
    <property type="molecule type" value="Genomic_DNA"/>
</dbReference>
<keyword evidence="2" id="KW-1185">Reference proteome</keyword>
<dbReference type="Proteomes" id="UP001501676">
    <property type="component" value="Unassembled WGS sequence"/>
</dbReference>
<protein>
    <submittedName>
        <fullName evidence="1">Uncharacterized protein</fullName>
    </submittedName>
</protein>
<proteinExistence type="predicted"/>
<comment type="caution">
    <text evidence="1">The sequence shown here is derived from an EMBL/GenBank/DDBJ whole genome shotgun (WGS) entry which is preliminary data.</text>
</comment>
<dbReference type="RefSeq" id="WP_345732975.1">
    <property type="nucleotide sequence ID" value="NZ_BAAAYN010000058.1"/>
</dbReference>
<name>A0ABP6TBQ0_9ACTN</name>
<reference evidence="2" key="1">
    <citation type="journal article" date="2019" name="Int. J. Syst. Evol. Microbiol.">
        <title>The Global Catalogue of Microorganisms (GCM) 10K type strain sequencing project: providing services to taxonomists for standard genome sequencing and annotation.</title>
        <authorList>
            <consortium name="The Broad Institute Genomics Platform"/>
            <consortium name="The Broad Institute Genome Sequencing Center for Infectious Disease"/>
            <person name="Wu L."/>
            <person name="Ma J."/>
        </authorList>
    </citation>
    <scope>NUCLEOTIDE SEQUENCE [LARGE SCALE GENOMIC DNA]</scope>
    <source>
        <strain evidence="2">JCM 9458</strain>
    </source>
</reference>